<dbReference type="RefSeq" id="WP_015018688.1">
    <property type="nucleotide sequence ID" value="NC_018719.1"/>
</dbReference>
<keyword evidence="3" id="KW-1185">Reference proteome</keyword>
<sequence>MGYPFLILMASRKEERKDEAAARQAEAQEVVSRTLDEARDSTKRALEEARRDISARTASFNEYQEQTINAARDIADNYLESQKEIVNSMQSSWVPFIENMYGMYWTGWMSPRRMTEVYARMARNFSDNAISATRMANNMVFANMEAAKASIQYTRDNMRELSRMSINAVKTFEDTSKSYQESMRTEEKRRS</sequence>
<reference evidence="2 3" key="1">
    <citation type="journal article" date="2012" name="Environ. Microbiol.">
        <title>The genome of the ammonia-oxidizing Candidatus Nitrososphaera gargensis: insights into metabolic versatility and environmental adaptations.</title>
        <authorList>
            <person name="Spang A."/>
            <person name="Poehlein A."/>
            <person name="Offre P."/>
            <person name="Zumbragel S."/>
            <person name="Haider S."/>
            <person name="Rychlik N."/>
            <person name="Nowka B."/>
            <person name="Schmeisser C."/>
            <person name="Lebedeva E.V."/>
            <person name="Rattei T."/>
            <person name="Bohm C."/>
            <person name="Schmid M."/>
            <person name="Galushko A."/>
            <person name="Hatzenpichler R."/>
            <person name="Weinmaier T."/>
            <person name="Daniel R."/>
            <person name="Schleper C."/>
            <person name="Spieck E."/>
            <person name="Streit W."/>
            <person name="Wagner M."/>
        </authorList>
    </citation>
    <scope>NUCLEOTIDE SEQUENCE [LARGE SCALE GENOMIC DNA]</scope>
    <source>
        <strain evidence="3">Ga9.2</strain>
    </source>
</reference>
<dbReference type="InParanoid" id="K0I9Z9"/>
<accession>K0I9Z9</accession>
<evidence type="ECO:0000313" key="2">
    <source>
        <dbReference type="EMBL" id="AFU58151.1"/>
    </source>
</evidence>
<dbReference type="OrthoDB" id="11141at2157"/>
<dbReference type="KEGG" id="nga:Ngar_c12110"/>
<dbReference type="AlphaFoldDB" id="K0I9Z9"/>
<proteinExistence type="predicted"/>
<dbReference type="EMBL" id="CP002408">
    <property type="protein sequence ID" value="AFU58151.1"/>
    <property type="molecule type" value="Genomic_DNA"/>
</dbReference>
<evidence type="ECO:0000256" key="1">
    <source>
        <dbReference type="SAM" id="MobiDB-lite"/>
    </source>
</evidence>
<evidence type="ECO:0000313" key="3">
    <source>
        <dbReference type="Proteomes" id="UP000008037"/>
    </source>
</evidence>
<protein>
    <submittedName>
        <fullName evidence="2">Uncharacterized protein</fullName>
    </submittedName>
</protein>
<dbReference type="HOGENOM" id="CLU_113181_0_0_2"/>
<dbReference type="STRING" id="1237085.Ngar_c12110"/>
<dbReference type="Proteomes" id="UP000008037">
    <property type="component" value="Chromosome"/>
</dbReference>
<dbReference type="BioCyc" id="CNIT1237085:G1324-1209-MONOMER"/>
<gene>
    <name evidence="2" type="ordered locus">Ngar_c12110</name>
</gene>
<organism evidence="2 3">
    <name type="scientific">Nitrososphaera gargensis (strain Ga9.2)</name>
    <dbReference type="NCBI Taxonomy" id="1237085"/>
    <lineage>
        <taxon>Archaea</taxon>
        <taxon>Nitrososphaerota</taxon>
        <taxon>Nitrososphaeria</taxon>
        <taxon>Nitrososphaerales</taxon>
        <taxon>Nitrososphaeraceae</taxon>
        <taxon>Nitrososphaera</taxon>
    </lineage>
</organism>
<dbReference type="GeneID" id="13797470"/>
<name>K0I9Z9_NITGG</name>
<feature type="region of interest" description="Disordered" evidence="1">
    <location>
        <begin position="19"/>
        <end position="40"/>
    </location>
</feature>